<feature type="domain" description="CBM2" evidence="3">
    <location>
        <begin position="115"/>
        <end position="233"/>
    </location>
</feature>
<feature type="transmembrane region" description="Helical" evidence="2">
    <location>
        <begin position="20"/>
        <end position="43"/>
    </location>
</feature>
<dbReference type="SMART" id="SM00637">
    <property type="entry name" value="CBD_II"/>
    <property type="match status" value="1"/>
</dbReference>
<reference evidence="5" key="2">
    <citation type="submission" date="2024-06" db="EMBL/GenBank/DDBJ databases">
        <title>Micromonospora mangrovi CCTCC AA 2012012 genome sequences.</title>
        <authorList>
            <person name="Gao J."/>
        </authorList>
    </citation>
    <scope>NUCLEOTIDE SEQUENCE</scope>
    <source>
        <strain evidence="5">CCTCC AA 2012012</strain>
    </source>
</reference>
<accession>A0AAU7MA44</accession>
<dbReference type="InterPro" id="IPR012291">
    <property type="entry name" value="CBM2_carb-bd_dom_sf"/>
</dbReference>
<feature type="compositionally biased region" description="Low complexity" evidence="1">
    <location>
        <begin position="93"/>
        <end position="103"/>
    </location>
</feature>
<dbReference type="GO" id="GO:0030247">
    <property type="term" value="F:polysaccharide binding"/>
    <property type="evidence" value="ECO:0007669"/>
    <property type="project" value="UniProtKB-UniRule"/>
</dbReference>
<keyword evidence="2" id="KW-1133">Transmembrane helix</keyword>
<keyword evidence="2" id="KW-0472">Membrane</keyword>
<dbReference type="InterPro" id="IPR001919">
    <property type="entry name" value="CBD2"/>
</dbReference>
<evidence type="ECO:0000256" key="1">
    <source>
        <dbReference type="SAM" id="MobiDB-lite"/>
    </source>
</evidence>
<evidence type="ECO:0000313" key="5">
    <source>
        <dbReference type="EMBL" id="XCH75161.1"/>
    </source>
</evidence>
<protein>
    <submittedName>
        <fullName evidence="4">Cellulose binding domain-containing protein</fullName>
    </submittedName>
</protein>
<feature type="compositionally biased region" description="Pro residues" evidence="1">
    <location>
        <begin position="53"/>
        <end position="69"/>
    </location>
</feature>
<evidence type="ECO:0000313" key="4">
    <source>
        <dbReference type="EMBL" id="XBP94462.1"/>
    </source>
</evidence>
<dbReference type="PROSITE" id="PS51173">
    <property type="entry name" value="CBM2"/>
    <property type="match status" value="1"/>
</dbReference>
<dbReference type="Gene3D" id="2.60.40.290">
    <property type="match status" value="1"/>
</dbReference>
<dbReference type="EMBL" id="CP159342">
    <property type="protein sequence ID" value="XCH75161.1"/>
    <property type="molecule type" value="Genomic_DNA"/>
</dbReference>
<sequence length="233" mass="23295">MSGTRRKRPLPGASTAIASSPWVVVSIGVIVMVVLLIVALGAARGRRPFDAQPGPPPATVPLPDLPSPTPSRVDPTVTAPVVPGLSPRSTVLPSAVAPTAGPSGSSGGGAGSGRPTPAPAPSSAAPPPSPVTGRYAVVDTFDGGFIGEVRISNADSTARGWTVRLVFPTGRLVTSWVEGAEQGRASVSGEVFTYTSGVDLAAGASVPLRFHFEATGTTRPAGCTVDDAPCSGL</sequence>
<gene>
    <name evidence="5" type="ORF">ABUL08_03360</name>
    <name evidence="4" type="ORF">VK199_03355</name>
</gene>
<evidence type="ECO:0000256" key="2">
    <source>
        <dbReference type="SAM" id="Phobius"/>
    </source>
</evidence>
<keyword evidence="2" id="KW-0812">Transmembrane</keyword>
<evidence type="ECO:0000259" key="3">
    <source>
        <dbReference type="PROSITE" id="PS51173"/>
    </source>
</evidence>
<feature type="region of interest" description="Disordered" evidence="1">
    <location>
        <begin position="50"/>
        <end position="131"/>
    </location>
</feature>
<dbReference type="AlphaFoldDB" id="A0AAU7MA44"/>
<dbReference type="RefSeq" id="WP_350934392.1">
    <property type="nucleotide sequence ID" value="NZ_CP157762.1"/>
</dbReference>
<feature type="compositionally biased region" description="Pro residues" evidence="1">
    <location>
        <begin position="116"/>
        <end position="130"/>
    </location>
</feature>
<reference evidence="4" key="1">
    <citation type="submission" date="2024-01" db="EMBL/GenBank/DDBJ databases">
        <title>The genome sequence of Micromonospora mangrovi CCTCC AA 2012012.</title>
        <authorList>
            <person name="Gao J."/>
        </authorList>
    </citation>
    <scope>NUCLEOTIDE SEQUENCE</scope>
    <source>
        <strain evidence="4">CCTCC AA 2012012</strain>
    </source>
</reference>
<name>A0AAU7MA44_9ACTN</name>
<organism evidence="4">
    <name type="scientific">Micromonospora sp. CCTCC AA 2012012</name>
    <dbReference type="NCBI Taxonomy" id="3111921"/>
    <lineage>
        <taxon>Bacteria</taxon>
        <taxon>Bacillati</taxon>
        <taxon>Actinomycetota</taxon>
        <taxon>Actinomycetes</taxon>
        <taxon>Micromonosporales</taxon>
        <taxon>Micromonosporaceae</taxon>
        <taxon>Micromonospora</taxon>
    </lineage>
</organism>
<dbReference type="EMBL" id="CP157762">
    <property type="protein sequence ID" value="XBP94462.1"/>
    <property type="molecule type" value="Genomic_DNA"/>
</dbReference>
<dbReference type="GO" id="GO:0005975">
    <property type="term" value="P:carbohydrate metabolic process"/>
    <property type="evidence" value="ECO:0007669"/>
    <property type="project" value="InterPro"/>
</dbReference>
<dbReference type="InterPro" id="IPR008965">
    <property type="entry name" value="CBM2/CBM3_carb-bd_dom_sf"/>
</dbReference>
<dbReference type="GO" id="GO:0004553">
    <property type="term" value="F:hydrolase activity, hydrolyzing O-glycosyl compounds"/>
    <property type="evidence" value="ECO:0007669"/>
    <property type="project" value="InterPro"/>
</dbReference>
<proteinExistence type="predicted"/>
<dbReference type="SUPFAM" id="SSF49384">
    <property type="entry name" value="Carbohydrate-binding domain"/>
    <property type="match status" value="1"/>
</dbReference>
<dbReference type="Pfam" id="PF00553">
    <property type="entry name" value="CBM_2"/>
    <property type="match status" value="1"/>
</dbReference>